<dbReference type="OrthoDB" id="1431247at2759"/>
<name>A0A6P8CZV8_PUNGR</name>
<comment type="similarity">
    <text evidence="2 3">Belongs to the small heat shock protein (HSP20) family.</text>
</comment>
<evidence type="ECO:0000256" key="1">
    <source>
        <dbReference type="ARBA" id="ARBA00023016"/>
    </source>
</evidence>
<evidence type="ECO:0000256" key="3">
    <source>
        <dbReference type="RuleBase" id="RU003616"/>
    </source>
</evidence>
<dbReference type="Pfam" id="PF00011">
    <property type="entry name" value="HSP20"/>
    <property type="match status" value="1"/>
</dbReference>
<evidence type="ECO:0000256" key="4">
    <source>
        <dbReference type="SAM" id="MobiDB-lite"/>
    </source>
</evidence>
<feature type="region of interest" description="Disordered" evidence="4">
    <location>
        <begin position="141"/>
        <end position="168"/>
    </location>
</feature>
<dbReference type="Proteomes" id="UP000515151">
    <property type="component" value="Chromosome 4"/>
</dbReference>
<dbReference type="AlphaFoldDB" id="A0A6P8CZV8"/>
<dbReference type="InterPro" id="IPR002068">
    <property type="entry name" value="A-crystallin/Hsp20_dom"/>
</dbReference>
<dbReference type="InterPro" id="IPR008978">
    <property type="entry name" value="HSP20-like_chaperone"/>
</dbReference>
<sequence length="267" mass="29317">MEAAIARRRVTTIAGHFVADEDVPASHQHILPVNCSGSLNSTTRRWDNRMLFARQASSAQACFMRRASATDQQDISSAQPAAGIKCFGSKSSCHAYRGPLFSRPKRMDPNVPRMGLVQPLAQGSSLTLPVPPPQFARPNQRISGSCRPKGLTSEQKVPPPVKKGKWSPRMDVGESVQGYILTVEIPGVSAKDIRVEVNDRNLIVVGKRSIQSWKVAGFSSDLLSSYHRREIQRGPYQVVWPLPNGVNKDNVLAEFADGLLQVIVPKL</sequence>
<feature type="domain" description="SHSP" evidence="5">
    <location>
        <begin position="161"/>
        <end position="267"/>
    </location>
</feature>
<evidence type="ECO:0000313" key="7">
    <source>
        <dbReference type="RefSeq" id="XP_031389640.1"/>
    </source>
</evidence>
<dbReference type="PANTHER" id="PTHR11527">
    <property type="entry name" value="HEAT-SHOCK PROTEIN 20 FAMILY MEMBER"/>
    <property type="match status" value="1"/>
</dbReference>
<gene>
    <name evidence="7" type="primary">LOC116202280</name>
</gene>
<dbReference type="RefSeq" id="XP_031389640.1">
    <property type="nucleotide sequence ID" value="XM_031533780.1"/>
</dbReference>
<dbReference type="Gene3D" id="2.60.40.790">
    <property type="match status" value="1"/>
</dbReference>
<evidence type="ECO:0000256" key="2">
    <source>
        <dbReference type="PROSITE-ProRule" id="PRU00285"/>
    </source>
</evidence>
<dbReference type="PROSITE" id="PS01031">
    <property type="entry name" value="SHSP"/>
    <property type="match status" value="1"/>
</dbReference>
<reference evidence="7" key="2">
    <citation type="submission" date="2025-08" db="UniProtKB">
        <authorList>
            <consortium name="RefSeq"/>
        </authorList>
    </citation>
    <scope>IDENTIFICATION</scope>
    <source>
        <tissue evidence="7">Leaf</tissue>
    </source>
</reference>
<proteinExistence type="inferred from homology"/>
<accession>A0A6P8CZV8</accession>
<dbReference type="InterPro" id="IPR031107">
    <property type="entry name" value="Small_HSP"/>
</dbReference>
<evidence type="ECO:0000313" key="6">
    <source>
        <dbReference type="Proteomes" id="UP000515151"/>
    </source>
</evidence>
<dbReference type="GeneID" id="116202280"/>
<keyword evidence="6" id="KW-1185">Reference proteome</keyword>
<protein>
    <submittedName>
        <fullName evidence="7">Uncharacterized protein LOC116202280 isoform X1</fullName>
    </submittedName>
</protein>
<reference evidence="6" key="1">
    <citation type="journal article" date="2020" name="Plant Biotechnol. J.">
        <title>The pomegranate (Punica granatum L.) draft genome dissects genetic divergence between soft- and hard-seeded cultivars.</title>
        <authorList>
            <person name="Luo X."/>
            <person name="Li H."/>
            <person name="Wu Z."/>
            <person name="Yao W."/>
            <person name="Zhao P."/>
            <person name="Cao D."/>
            <person name="Yu H."/>
            <person name="Li K."/>
            <person name="Poudel K."/>
            <person name="Zhao D."/>
            <person name="Zhang F."/>
            <person name="Xia X."/>
            <person name="Chen L."/>
            <person name="Wang Q."/>
            <person name="Jing D."/>
            <person name="Cao S."/>
        </authorList>
    </citation>
    <scope>NUCLEOTIDE SEQUENCE [LARGE SCALE GENOMIC DNA]</scope>
    <source>
        <strain evidence="6">cv. Tunisia</strain>
    </source>
</reference>
<organism evidence="6 7">
    <name type="scientific">Punica granatum</name>
    <name type="common">Pomegranate</name>
    <dbReference type="NCBI Taxonomy" id="22663"/>
    <lineage>
        <taxon>Eukaryota</taxon>
        <taxon>Viridiplantae</taxon>
        <taxon>Streptophyta</taxon>
        <taxon>Embryophyta</taxon>
        <taxon>Tracheophyta</taxon>
        <taxon>Spermatophyta</taxon>
        <taxon>Magnoliopsida</taxon>
        <taxon>eudicotyledons</taxon>
        <taxon>Gunneridae</taxon>
        <taxon>Pentapetalae</taxon>
        <taxon>rosids</taxon>
        <taxon>malvids</taxon>
        <taxon>Myrtales</taxon>
        <taxon>Lythraceae</taxon>
        <taxon>Punica</taxon>
    </lineage>
</organism>
<dbReference type="CDD" id="cd06464">
    <property type="entry name" value="ACD_sHsps-like"/>
    <property type="match status" value="1"/>
</dbReference>
<dbReference type="SUPFAM" id="SSF49764">
    <property type="entry name" value="HSP20-like chaperones"/>
    <property type="match status" value="1"/>
</dbReference>
<evidence type="ECO:0000259" key="5">
    <source>
        <dbReference type="PROSITE" id="PS01031"/>
    </source>
</evidence>
<keyword evidence="1" id="KW-0346">Stress response</keyword>